<dbReference type="Pfam" id="PF02621">
    <property type="entry name" value="VitK2_biosynth"/>
    <property type="match status" value="1"/>
</dbReference>
<dbReference type="GO" id="GO:0016830">
    <property type="term" value="F:carbon-carbon lyase activity"/>
    <property type="evidence" value="ECO:0007669"/>
    <property type="project" value="UniProtKB-UniRule"/>
</dbReference>
<dbReference type="SUPFAM" id="SSF53850">
    <property type="entry name" value="Periplasmic binding protein-like II"/>
    <property type="match status" value="1"/>
</dbReference>
<dbReference type="PANTHER" id="PTHR37167">
    <property type="entry name" value="1,4-DIHYDROXY-6-NAPHTOATE SYNTHASE"/>
    <property type="match status" value="1"/>
</dbReference>
<comment type="pathway">
    <text evidence="1 4">Quinol/quinone metabolism; menaquinone biosynthesis.</text>
</comment>
<dbReference type="Gene3D" id="3.40.190.10">
    <property type="entry name" value="Periplasmic binding protein-like II"/>
    <property type="match status" value="2"/>
</dbReference>
<evidence type="ECO:0000256" key="1">
    <source>
        <dbReference type="ARBA" id="ARBA00004863"/>
    </source>
</evidence>
<keyword evidence="2 4" id="KW-0474">Menaquinone biosynthesis</keyword>
<name>A0A6J4QC42_9ACTN</name>
<evidence type="ECO:0000256" key="3">
    <source>
        <dbReference type="ARBA" id="ARBA00023239"/>
    </source>
</evidence>
<dbReference type="EMBL" id="CADCVC010000109">
    <property type="protein sequence ID" value="CAA9440488.1"/>
    <property type="molecule type" value="Genomic_DNA"/>
</dbReference>
<dbReference type="PANTHER" id="PTHR37167:SF1">
    <property type="entry name" value="1,4-DIHYDROXY-6-NAPHTOATE SYNTHASE"/>
    <property type="match status" value="1"/>
</dbReference>
<proteinExistence type="inferred from homology"/>
<sequence>MTDRTQNVPTRTIRVAHSPDSDDAFMFYALSQDKFDTGNLRFEHELSDIESLNRRALTGELEVSAVSIHAYAYISDRYALLSSGSSMGDRYGPRLVAREKMGRGDLKGKTVAVPGEWTTAFLTLKLYEPEAEHVVVPFDEIMGFVARGEADVGLIIHEGQLYHESEGLHLIEDLGEWWYGETNLPLPLGGNVVRRDLGEDTIREVARLIKASIQYSLDNREEALAYALGYARDLPPELADKFVSMYVNEWTVDYGETGREAVRTLLSRGYEAGVIPHEVDVEFVG</sequence>
<protein>
    <recommendedName>
        <fullName evidence="4">1,4-dihydroxy-6-naphtoate synthase</fullName>
        <ecNumber evidence="4">4.1.99.29</ecNumber>
    </recommendedName>
    <alternativeName>
        <fullName evidence="4">Menaquinone biosynthetic enzyme MqnD</fullName>
    </alternativeName>
</protein>
<organism evidence="5">
    <name type="scientific">uncultured Rubrobacteraceae bacterium</name>
    <dbReference type="NCBI Taxonomy" id="349277"/>
    <lineage>
        <taxon>Bacteria</taxon>
        <taxon>Bacillati</taxon>
        <taxon>Actinomycetota</taxon>
        <taxon>Rubrobacteria</taxon>
        <taxon>Rubrobacterales</taxon>
        <taxon>Rubrobacteraceae</taxon>
        <taxon>environmental samples</taxon>
    </lineage>
</organism>
<evidence type="ECO:0000256" key="2">
    <source>
        <dbReference type="ARBA" id="ARBA00022428"/>
    </source>
</evidence>
<reference evidence="5" key="1">
    <citation type="submission" date="2020-02" db="EMBL/GenBank/DDBJ databases">
        <authorList>
            <person name="Meier V. D."/>
        </authorList>
    </citation>
    <scope>NUCLEOTIDE SEQUENCE</scope>
    <source>
        <strain evidence="5">AVDCRST_MAG80</strain>
    </source>
</reference>
<dbReference type="CDD" id="cd13636">
    <property type="entry name" value="PBP2_Af1704"/>
    <property type="match status" value="1"/>
</dbReference>
<feature type="binding site" evidence="4">
    <location>
        <begin position="119"/>
        <end position="120"/>
    </location>
    <ligand>
        <name>substrate</name>
    </ligand>
</feature>
<dbReference type="AlphaFoldDB" id="A0A6J4QC42"/>
<dbReference type="InterPro" id="IPR003773">
    <property type="entry name" value="Menaquinone_biosynth"/>
</dbReference>
<dbReference type="InterPro" id="IPR030869">
    <property type="entry name" value="MqnD"/>
</dbReference>
<gene>
    <name evidence="4" type="primary">mqnD</name>
    <name evidence="5" type="ORF">AVDCRST_MAG80-1274</name>
</gene>
<comment type="caution">
    <text evidence="4">Lacks conserved residue(s) required for the propagation of feature annotation.</text>
</comment>
<comment type="function">
    <text evidence="4">Catalyzes the conversion of cyclic dehypoxanthine futalosine (cyclic DHFL) into 1,4-dihydroxy-6-naphthoate, a step in the biosynthesis of menaquinone (MK, vitamin K2).</text>
</comment>
<comment type="similarity">
    <text evidence="4">Belongs to the MqnA/MqnD family. MqnD subfamily.</text>
</comment>
<dbReference type="EC" id="4.1.99.29" evidence="4"/>
<dbReference type="GO" id="GO:0009234">
    <property type="term" value="P:menaquinone biosynthetic process"/>
    <property type="evidence" value="ECO:0007669"/>
    <property type="project" value="UniProtKB-UniRule"/>
</dbReference>
<dbReference type="UniPathway" id="UPA00079"/>
<evidence type="ECO:0000313" key="5">
    <source>
        <dbReference type="EMBL" id="CAA9440488.1"/>
    </source>
</evidence>
<keyword evidence="3 4" id="KW-0456">Lyase</keyword>
<comment type="catalytic activity">
    <reaction evidence="4">
        <text>cyclic dehypoxanthinylfutalosinate = 1,4-dihydroxy-6-naphthoate + dihydroxyacetone</text>
        <dbReference type="Rhea" id="RHEA:33087"/>
        <dbReference type="ChEBI" id="CHEBI:16016"/>
        <dbReference type="ChEBI" id="CHEBI:64254"/>
        <dbReference type="ChEBI" id="CHEBI:64270"/>
        <dbReference type="EC" id="4.1.99.29"/>
    </reaction>
</comment>
<evidence type="ECO:0000256" key="4">
    <source>
        <dbReference type="HAMAP-Rule" id="MF_00996"/>
    </source>
</evidence>
<accession>A0A6J4QC42</accession>
<dbReference type="HAMAP" id="MF_00996">
    <property type="entry name" value="MqnD"/>
    <property type="match status" value="1"/>
</dbReference>
<feature type="active site" description="Proton acceptor" evidence="4">
    <location>
        <position position="157"/>
    </location>
</feature>